<comment type="catalytic activity">
    <reaction evidence="1">
        <text>3-hydroxy-2-methylpropanoyl-CoA + H2O = 3-hydroxy-2-methylpropanoate + CoA + H(+)</text>
        <dbReference type="Rhea" id="RHEA:20888"/>
        <dbReference type="ChEBI" id="CHEBI:11805"/>
        <dbReference type="ChEBI" id="CHEBI:15377"/>
        <dbReference type="ChEBI" id="CHEBI:15378"/>
        <dbReference type="ChEBI" id="CHEBI:57287"/>
        <dbReference type="ChEBI" id="CHEBI:57340"/>
        <dbReference type="EC" id="3.1.2.4"/>
    </reaction>
</comment>
<dbReference type="GO" id="GO:0006574">
    <property type="term" value="P:L-valine catabolic process"/>
    <property type="evidence" value="ECO:0007669"/>
    <property type="project" value="TreeGrafter"/>
</dbReference>
<dbReference type="NCBIfam" id="NF004127">
    <property type="entry name" value="PRK05617.1"/>
    <property type="match status" value="1"/>
</dbReference>
<dbReference type="InterPro" id="IPR032259">
    <property type="entry name" value="HIBYL-CoA-H"/>
</dbReference>
<dbReference type="InterPro" id="IPR029045">
    <property type="entry name" value="ClpP/crotonase-like_dom_sf"/>
</dbReference>
<dbReference type="EMBL" id="SRPY01000600">
    <property type="protein sequence ID" value="KAG5920650.1"/>
    <property type="molecule type" value="Genomic_DNA"/>
</dbReference>
<name>A0A8K0J3P3_9HYPO</name>
<comment type="caution">
    <text evidence="8">The sequence shown here is derived from an EMBL/GenBank/DDBJ whole genome shotgun (WGS) entry which is preliminary data.</text>
</comment>
<dbReference type="PROSITE" id="PS00166">
    <property type="entry name" value="ENOYL_COA_HYDRATASE"/>
    <property type="match status" value="1"/>
</dbReference>
<evidence type="ECO:0000256" key="2">
    <source>
        <dbReference type="ARBA" id="ARBA00004173"/>
    </source>
</evidence>
<keyword evidence="4" id="KW-0378">Hydrolase</keyword>
<accession>A0A8K0J3P3</accession>
<evidence type="ECO:0000256" key="4">
    <source>
        <dbReference type="ARBA" id="ARBA00022801"/>
    </source>
</evidence>
<dbReference type="Pfam" id="PF16113">
    <property type="entry name" value="ECH_2"/>
    <property type="match status" value="1"/>
</dbReference>
<dbReference type="PANTHER" id="PTHR43176">
    <property type="entry name" value="3-HYDROXYISOBUTYRYL-COA HYDROLASE-RELATED"/>
    <property type="match status" value="1"/>
</dbReference>
<dbReference type="InterPro" id="IPR045004">
    <property type="entry name" value="ECH_dom"/>
</dbReference>
<dbReference type="SUPFAM" id="SSF52096">
    <property type="entry name" value="ClpP/crotonase"/>
    <property type="match status" value="1"/>
</dbReference>
<gene>
    <name evidence="8" type="ORF">E4U42_006135</name>
</gene>
<proteinExistence type="predicted"/>
<dbReference type="PANTHER" id="PTHR43176:SF3">
    <property type="entry name" value="3-HYDROXYISOBUTYRYL-COA HYDROLASE, MITOCHONDRIAL"/>
    <property type="match status" value="1"/>
</dbReference>
<evidence type="ECO:0000313" key="8">
    <source>
        <dbReference type="EMBL" id="KAG5920650.1"/>
    </source>
</evidence>
<keyword evidence="5" id="KW-0496">Mitochondrion</keyword>
<feature type="domain" description="Enoyl-CoA hydratase/isomerase" evidence="7">
    <location>
        <begin position="68"/>
        <end position="402"/>
    </location>
</feature>
<dbReference type="FunFam" id="3.90.226.10:FF:000026">
    <property type="entry name" value="3-hydroxyisobutyryl-CoA hydrolase, mitochondrial"/>
    <property type="match status" value="1"/>
</dbReference>
<dbReference type="GO" id="GO:0005739">
    <property type="term" value="C:mitochondrion"/>
    <property type="evidence" value="ECO:0007669"/>
    <property type="project" value="UniProtKB-SubCell"/>
</dbReference>
<dbReference type="InterPro" id="IPR018376">
    <property type="entry name" value="Enoyl-CoA_hyd/isom_CS"/>
</dbReference>
<reference evidence="8" key="1">
    <citation type="journal article" date="2020" name="bioRxiv">
        <title>Whole genome comparisons of ergot fungi reveals the divergence and evolution of species within the genus Claviceps are the result of varying mechanisms driving genome evolution and host range expansion.</title>
        <authorList>
            <person name="Wyka S.A."/>
            <person name="Mondo S.J."/>
            <person name="Liu M."/>
            <person name="Dettman J."/>
            <person name="Nalam V."/>
            <person name="Broders K.D."/>
        </authorList>
    </citation>
    <scope>NUCLEOTIDE SEQUENCE</scope>
    <source>
        <strain evidence="8">CCC 489</strain>
    </source>
</reference>
<evidence type="ECO:0000313" key="9">
    <source>
        <dbReference type="Proteomes" id="UP000811619"/>
    </source>
</evidence>
<keyword evidence="9" id="KW-1185">Reference proteome</keyword>
<dbReference type="EC" id="3.1.2.4" evidence="3"/>
<dbReference type="Gene3D" id="3.90.226.10">
    <property type="entry name" value="2-enoyl-CoA Hydratase, Chain A, domain 1"/>
    <property type="match status" value="1"/>
</dbReference>
<dbReference type="CDD" id="cd06558">
    <property type="entry name" value="crotonase-like"/>
    <property type="match status" value="1"/>
</dbReference>
<comment type="subcellular location">
    <subcellularLocation>
        <location evidence="2">Mitochondrion</location>
    </subcellularLocation>
</comment>
<evidence type="ECO:0000256" key="6">
    <source>
        <dbReference type="ARBA" id="ARBA00031181"/>
    </source>
</evidence>
<organism evidence="8 9">
    <name type="scientific">Claviceps africana</name>
    <dbReference type="NCBI Taxonomy" id="83212"/>
    <lineage>
        <taxon>Eukaryota</taxon>
        <taxon>Fungi</taxon>
        <taxon>Dikarya</taxon>
        <taxon>Ascomycota</taxon>
        <taxon>Pezizomycotina</taxon>
        <taxon>Sordariomycetes</taxon>
        <taxon>Hypocreomycetidae</taxon>
        <taxon>Hypocreales</taxon>
        <taxon>Clavicipitaceae</taxon>
        <taxon>Claviceps</taxon>
    </lineage>
</organism>
<evidence type="ECO:0000256" key="1">
    <source>
        <dbReference type="ARBA" id="ARBA00001709"/>
    </source>
</evidence>
<dbReference type="OrthoDB" id="1737613at2759"/>
<dbReference type="AlphaFoldDB" id="A0A8K0J3P3"/>
<dbReference type="Proteomes" id="UP000811619">
    <property type="component" value="Unassembled WGS sequence"/>
</dbReference>
<evidence type="ECO:0000256" key="3">
    <source>
        <dbReference type="ARBA" id="ARBA00011915"/>
    </source>
</evidence>
<evidence type="ECO:0000256" key="5">
    <source>
        <dbReference type="ARBA" id="ARBA00023128"/>
    </source>
</evidence>
<evidence type="ECO:0000259" key="7">
    <source>
        <dbReference type="Pfam" id="PF16113"/>
    </source>
</evidence>
<dbReference type="GO" id="GO:0003860">
    <property type="term" value="F:3-hydroxyisobutyryl-CoA hydrolase activity"/>
    <property type="evidence" value="ECO:0007669"/>
    <property type="project" value="UniProtKB-EC"/>
</dbReference>
<sequence length="503" mass="56339">MSFRAFAARAVHVANWSSRSRSNLPMAQSIKVPSLLSVRPLSTEATNIRELPGDEKDDVVFGSRYGLRTVMLNRPEKLNSLNASMIRKIVPRLIEWEKSDMANIVVMKGTGEKALCAGGDVVALAQYNQESREGWKKSVDYFGLEYKLDHYIATYRKPYIAFMDGITMGGGVGLSIHAPFRIATEKTVFAMPETSIGFFPDVGASFFLPRMNGAVGTYLALTSQRLTGPSVFYSGVATHYIHSTSLPDLECRLAELRFRDDDSLPDRLAIINDTLEEFCTGLPYDQPMQLSGAVRQAIDRCFGKNNMKDVVAALKEEGDETKKWARETLSTLRRRSPTALHVTLRQMHVGGKWDIAEAFNKEYQIASKFMQHKDFTEGVIALLVDKREPRWRFGMVDAVPASENIAKPFLDFEKGQALQLFTDRTYSEYPFQKLGVPTEKEIKAVVKGNSYTPQEAVRTIVASRNGRQGIADVVNEVMSRKTAIDDQGKVKWVDNYSPASSRL</sequence>
<protein>
    <recommendedName>
        <fullName evidence="3">3-hydroxyisobutyryl-CoA hydrolase</fullName>
        <ecNumber evidence="3">3.1.2.4</ecNumber>
    </recommendedName>
    <alternativeName>
        <fullName evidence="6">3-hydroxyisobutyryl-coenzyme A hydrolase</fullName>
    </alternativeName>
</protein>